<dbReference type="SUPFAM" id="SSF53474">
    <property type="entry name" value="alpha/beta-Hydrolases"/>
    <property type="match status" value="1"/>
</dbReference>
<feature type="signal peptide" evidence="1">
    <location>
        <begin position="1"/>
        <end position="20"/>
    </location>
</feature>
<dbReference type="Proteomes" id="UP000249819">
    <property type="component" value="Unassembled WGS sequence"/>
</dbReference>
<keyword evidence="1" id="KW-0732">Signal</keyword>
<evidence type="ECO:0000256" key="1">
    <source>
        <dbReference type="SAM" id="SignalP"/>
    </source>
</evidence>
<name>A0A327VYY3_9BACT</name>
<dbReference type="InterPro" id="IPR029058">
    <property type="entry name" value="AB_hydrolase_fold"/>
</dbReference>
<accession>A0A327VYY3</accession>
<protein>
    <submittedName>
        <fullName evidence="2">Uncharacterized protein</fullName>
    </submittedName>
</protein>
<organism evidence="2 3">
    <name type="scientific">Chitinophaga dinghuensis</name>
    <dbReference type="NCBI Taxonomy" id="1539050"/>
    <lineage>
        <taxon>Bacteria</taxon>
        <taxon>Pseudomonadati</taxon>
        <taxon>Bacteroidota</taxon>
        <taxon>Chitinophagia</taxon>
        <taxon>Chitinophagales</taxon>
        <taxon>Chitinophagaceae</taxon>
        <taxon>Chitinophaga</taxon>
    </lineage>
</organism>
<dbReference type="RefSeq" id="WP_111593339.1">
    <property type="nucleotide sequence ID" value="NZ_QLMA01000005.1"/>
</dbReference>
<dbReference type="AlphaFoldDB" id="A0A327VYY3"/>
<evidence type="ECO:0000313" key="3">
    <source>
        <dbReference type="Proteomes" id="UP000249819"/>
    </source>
</evidence>
<gene>
    <name evidence="2" type="ORF">CLV59_105459</name>
</gene>
<keyword evidence="3" id="KW-1185">Reference proteome</keyword>
<comment type="caution">
    <text evidence="2">The sequence shown here is derived from an EMBL/GenBank/DDBJ whole genome shotgun (WGS) entry which is preliminary data.</text>
</comment>
<feature type="chain" id="PRO_5016316065" evidence="1">
    <location>
        <begin position="21"/>
        <end position="491"/>
    </location>
</feature>
<evidence type="ECO:0000313" key="2">
    <source>
        <dbReference type="EMBL" id="RAJ80350.1"/>
    </source>
</evidence>
<proteinExistence type="predicted"/>
<reference evidence="2 3" key="1">
    <citation type="submission" date="2018-06" db="EMBL/GenBank/DDBJ databases">
        <title>Genomic Encyclopedia of Archaeal and Bacterial Type Strains, Phase II (KMG-II): from individual species to whole genera.</title>
        <authorList>
            <person name="Goeker M."/>
        </authorList>
    </citation>
    <scope>NUCLEOTIDE SEQUENCE [LARGE SCALE GENOMIC DNA]</scope>
    <source>
        <strain evidence="2 3">DSM 29821</strain>
    </source>
</reference>
<sequence>MKILKFLLLWLLALPAVVNSQSIDKVYFDTRDSAHSFYYAVPPLSGNIQATLVVFTGYYPLKRLLVESGLHNAASGNDILTVYASQGENLVATKECVDRMNAILKHVAAHYKTDTSRYVLAGYDIPGNVVLRYAELAAEKPAETFIHPRAVMGVGTVVSLEGLWNWTGRMIEKNYNEEDVMTAKFVKEVLTKQIGTLEAQASSYAQYTPFNKDLKGQGNEKYLRNIPLRLYYDTDINWYLKNGRNSLLDTPIPDATAIISSLLMAGNPKAEFIQTKQGLNSSGFRHPVSFSIVDEVECIQWIKAATGIFDPVTYQPVYKMITPDKWTEERFGIPADFAMEIPLKGVEDIRFASGWGEPGSEEHWTYAFLWWLEGRPQLNAALLQNYLTQYYKGLVGRNIGRRNIPADKVIPVTARIQAVKTLAGDEATYEGSIHMLNYMQPGPITLNTRIHIRSCPLQQHTAVYIELSPKPYKHTLWQQMDRIGNEFDCRK</sequence>
<dbReference type="OrthoDB" id="704518at2"/>
<dbReference type="EMBL" id="QLMA01000005">
    <property type="protein sequence ID" value="RAJ80350.1"/>
    <property type="molecule type" value="Genomic_DNA"/>
</dbReference>